<evidence type="ECO:0000259" key="1">
    <source>
        <dbReference type="Pfam" id="PF01936"/>
    </source>
</evidence>
<comment type="caution">
    <text evidence="2">The sequence shown here is derived from an EMBL/GenBank/DDBJ whole genome shotgun (WGS) entry which is preliminary data.</text>
</comment>
<dbReference type="Pfam" id="PF01936">
    <property type="entry name" value="NYN"/>
    <property type="match status" value="1"/>
</dbReference>
<dbReference type="GO" id="GO:0004540">
    <property type="term" value="F:RNA nuclease activity"/>
    <property type="evidence" value="ECO:0007669"/>
    <property type="project" value="InterPro"/>
</dbReference>
<dbReference type="PANTHER" id="PTHR35811:SF1">
    <property type="entry name" value="HTH OST-TYPE DOMAIN-CONTAINING PROTEIN"/>
    <property type="match status" value="1"/>
</dbReference>
<organism evidence="2 3">
    <name type="scientific">Thermogymnomonas acidicola</name>
    <dbReference type="NCBI Taxonomy" id="399579"/>
    <lineage>
        <taxon>Archaea</taxon>
        <taxon>Methanobacteriati</taxon>
        <taxon>Thermoplasmatota</taxon>
        <taxon>Thermoplasmata</taxon>
        <taxon>Thermoplasmatales</taxon>
        <taxon>Thermogymnomonas</taxon>
    </lineage>
</organism>
<protein>
    <recommendedName>
        <fullName evidence="1">NYN domain-containing protein</fullName>
    </recommendedName>
</protein>
<keyword evidence="3" id="KW-1185">Reference proteome</keyword>
<dbReference type="CDD" id="cd11297">
    <property type="entry name" value="PIN_LabA-like_N_1"/>
    <property type="match status" value="1"/>
</dbReference>
<evidence type="ECO:0000313" key="3">
    <source>
        <dbReference type="Proteomes" id="UP000632195"/>
    </source>
</evidence>
<name>A0AA37BSE2_9ARCH</name>
<dbReference type="InterPro" id="IPR021139">
    <property type="entry name" value="NYN"/>
</dbReference>
<sequence>MYKRGNVAVFIDFENFYYSLKNLYSLSFDQANDRSVSIISEVTEMIEREFGPVVIRRAYADWSNLSDVKRELERMGVRIIDVLSTEHKNSADIELSLSVFEILLTRPDVETMVIFAGDRDYMPIAMRVKESGKKLMFIGFQHSLSGDLKKLVGEGNYMYVDREIQGIGIPAGENQVTSLDDLSPDEQLALQACLEAYDQYRDRYGSVKLGGFLVDRLQKVLPELDHMARKAIFQRLVRYGAVRVLQSSSKAGTETFTVFVVDEDHPIVQEARRRMVQ</sequence>
<dbReference type="EMBL" id="BMNY01000002">
    <property type="protein sequence ID" value="GGM76159.1"/>
    <property type="molecule type" value="Genomic_DNA"/>
</dbReference>
<dbReference type="RefSeq" id="WP_188681403.1">
    <property type="nucleotide sequence ID" value="NZ_BMNY01000002.1"/>
</dbReference>
<dbReference type="Proteomes" id="UP000632195">
    <property type="component" value="Unassembled WGS sequence"/>
</dbReference>
<accession>A0AA37BSE2</accession>
<dbReference type="PANTHER" id="PTHR35811">
    <property type="entry name" value="SLR1870 PROTEIN"/>
    <property type="match status" value="1"/>
</dbReference>
<feature type="domain" description="NYN" evidence="1">
    <location>
        <begin position="6"/>
        <end position="149"/>
    </location>
</feature>
<dbReference type="AlphaFoldDB" id="A0AA37BSE2"/>
<gene>
    <name evidence="2" type="ORF">GCM10007108_12670</name>
</gene>
<evidence type="ECO:0000313" key="2">
    <source>
        <dbReference type="EMBL" id="GGM76159.1"/>
    </source>
</evidence>
<reference evidence="2" key="1">
    <citation type="journal article" date="2014" name="Int. J. Syst. Evol. Microbiol.">
        <title>Complete genome sequence of Corynebacterium casei LMG S-19264T (=DSM 44701T), isolated from a smear-ripened cheese.</title>
        <authorList>
            <consortium name="US DOE Joint Genome Institute (JGI-PGF)"/>
            <person name="Walter F."/>
            <person name="Albersmeier A."/>
            <person name="Kalinowski J."/>
            <person name="Ruckert C."/>
        </authorList>
    </citation>
    <scope>NUCLEOTIDE SEQUENCE</scope>
    <source>
        <strain evidence="2">JCM 13583</strain>
    </source>
</reference>
<dbReference type="Gene3D" id="3.40.50.1010">
    <property type="entry name" value="5'-nuclease"/>
    <property type="match status" value="1"/>
</dbReference>
<reference evidence="2" key="2">
    <citation type="submission" date="2022-09" db="EMBL/GenBank/DDBJ databases">
        <authorList>
            <person name="Sun Q."/>
            <person name="Ohkuma M."/>
        </authorList>
    </citation>
    <scope>NUCLEOTIDE SEQUENCE</scope>
    <source>
        <strain evidence="2">JCM 13583</strain>
    </source>
</reference>
<proteinExistence type="predicted"/>